<dbReference type="InterPro" id="IPR003959">
    <property type="entry name" value="ATPase_AAA_core"/>
</dbReference>
<dbReference type="GO" id="GO:0005524">
    <property type="term" value="F:ATP binding"/>
    <property type="evidence" value="ECO:0007669"/>
    <property type="project" value="UniProtKB-KW"/>
</dbReference>
<dbReference type="InterPro" id="IPR003960">
    <property type="entry name" value="ATPase_AAA_CS"/>
</dbReference>
<keyword evidence="3" id="KW-0472">Membrane</keyword>
<feature type="region of interest" description="Disordered" evidence="6">
    <location>
        <begin position="710"/>
        <end position="732"/>
    </location>
</feature>
<sequence length="1113" mass="123053">MHAVRWRSSRAPTHLPSQAIPCRRRCFYWTPRQNNAPETNTDETPDALRDSDRTSRESDTREGERGSGSAAAGHAKQKNSHGSITGGRVSRWRPKVNGNGTASISGSESKVNGGLPPVEIPDWFLERNVKLSEELRTRKDLNTALHLKDPENGHLIASLPSWHNFRHSTYGPSTSKEERLEKGLIRSGKDGMFMSSVVIAEIAASISAGLSIPLSKTGQSFPAAKSNLILHCPFNGFDDLLQAIVHVLAAHLNADVITINAQDISEVIGDHLSDPQEPEYRENSWRNLVYDVQDAERRLRQLSEKAQQAHDDAGTENEMQDMEDSEPASRKAFALSNSKGLDGISYHPVSSVADLVKLTQSLKSISQNYFDSSDDSGRSSSYSFLGRGTSSSARQWEELKLSTVLESLLETNKTKRQAIETIPTPSSSDGRTAYTASPESIVAHSEELRPDPYFEQEMAVMNEFFQSIRMGHEKSMFCIETSPSASKESNQQSLVPITNEQPLIVLVEDIKNLNDTINGTRFLQKLEKIVRQKRSEGSPVVIVGISSNEHHSPDRDSDSGSDISQWQADMESSVYRTIIVPPCLGRLQDMPIVPAPSEDMAELAFQGSTASDIQKIIANSRSLAAMCKRVNGHLTPPSLGRFLVDHMPLYGNSLDFNDAHRLTLVARGLRQNVAADEMHPAQFVAALALIIWSDKIKAFWVQRGREQRVPSLEDTDSSGTSSTNQKLPRAKVSVESRLKQLEKVATHHEKRLLPGVIDPRNLTTTFSSVHTSPRTIEALKTLTSLSLSRPDAFTYGVLASSKIPGLLLYGPPGTGKTLLAKAVASESGATMLEVSGGDIYDMYVGEGEKNVKAIFSLARKLSPCVVFIDEADAIFRSRGGERSATSHREIINQFLREWDGMNDAKESVFIMVATNRPFDLDDAVLRRLPRRLLVDLPVQQDREAILRIHLRDEILDPDVKLTDLAKRTPLYSGSDLKNLCVAAALACVRDENEFLHSHQLQVAASKTSGQATKIPTAQSDSQHLEQEAENAKSEKSFEAFRLPEKRILREHHFDKAMEEIGASISEDMSSLNAMKQFDEKYGDRQGRKGRTPWGFGAGKGLEEAGEGARVRKD</sequence>
<dbReference type="PANTHER" id="PTHR45644:SF56">
    <property type="entry name" value="AAA ATPASE, PUTATIVE (AFU_ORTHOLOGUE AFUA_2G12920)-RELATED"/>
    <property type="match status" value="1"/>
</dbReference>
<comment type="subcellular location">
    <subcellularLocation>
        <location evidence="1">Mitochondrion outer membrane</location>
        <topology evidence="1">Single-pass membrane protein</topology>
    </subcellularLocation>
</comment>
<dbReference type="Gene3D" id="1.10.8.60">
    <property type="match status" value="1"/>
</dbReference>
<feature type="compositionally biased region" description="Basic and acidic residues" evidence="6">
    <location>
        <begin position="302"/>
        <end position="313"/>
    </location>
</feature>
<feature type="compositionally biased region" description="Polar residues" evidence="6">
    <location>
        <begin position="717"/>
        <end position="726"/>
    </location>
</feature>
<dbReference type="InterPro" id="IPR027417">
    <property type="entry name" value="P-loop_NTPase"/>
</dbReference>
<protein>
    <submittedName>
        <fullName evidence="8">AAA-domain-containing protein</fullName>
    </submittedName>
</protein>
<feature type="compositionally biased region" description="Polar residues" evidence="6">
    <location>
        <begin position="1006"/>
        <end position="1021"/>
    </location>
</feature>
<dbReference type="InterPro" id="IPR041569">
    <property type="entry name" value="AAA_lid_3"/>
</dbReference>
<dbReference type="InterPro" id="IPR003593">
    <property type="entry name" value="AAA+_ATPase"/>
</dbReference>
<feature type="domain" description="AAA+ ATPase" evidence="7">
    <location>
        <begin position="802"/>
        <end position="938"/>
    </location>
</feature>
<feature type="compositionally biased region" description="Basic and acidic residues" evidence="6">
    <location>
        <begin position="548"/>
        <end position="558"/>
    </location>
</feature>
<feature type="compositionally biased region" description="Basic and acidic residues" evidence="6">
    <location>
        <begin position="1022"/>
        <end position="1035"/>
    </location>
</feature>
<evidence type="ECO:0000256" key="5">
    <source>
        <dbReference type="ARBA" id="ARBA00023128"/>
    </source>
</evidence>
<feature type="compositionally biased region" description="Polar residues" evidence="6">
    <location>
        <begin position="98"/>
        <end position="110"/>
    </location>
</feature>
<keyword evidence="4" id="KW-0067">ATP-binding</keyword>
<name>A0A6A6HEW4_VIRVR</name>
<dbReference type="PROSITE" id="PS00674">
    <property type="entry name" value="AAA"/>
    <property type="match status" value="1"/>
</dbReference>
<dbReference type="Pfam" id="PF00004">
    <property type="entry name" value="AAA"/>
    <property type="match status" value="1"/>
</dbReference>
<evidence type="ECO:0000259" key="7">
    <source>
        <dbReference type="SMART" id="SM00382"/>
    </source>
</evidence>
<feature type="compositionally biased region" description="Basic and acidic residues" evidence="6">
    <location>
        <begin position="1100"/>
        <end position="1113"/>
    </location>
</feature>
<gene>
    <name evidence="8" type="ORF">EV356DRAFT_574942</name>
</gene>
<dbReference type="OrthoDB" id="39734at2759"/>
<dbReference type="GO" id="GO:0016887">
    <property type="term" value="F:ATP hydrolysis activity"/>
    <property type="evidence" value="ECO:0007669"/>
    <property type="project" value="InterPro"/>
</dbReference>
<dbReference type="InterPro" id="IPR051701">
    <property type="entry name" value="Mito_OM_Translocase_MSP1"/>
</dbReference>
<evidence type="ECO:0000313" key="8">
    <source>
        <dbReference type="EMBL" id="KAF2236666.1"/>
    </source>
</evidence>
<proteinExistence type="predicted"/>
<feature type="region of interest" description="Disordered" evidence="6">
    <location>
        <begin position="418"/>
        <end position="437"/>
    </location>
</feature>
<dbReference type="Gene3D" id="3.40.50.300">
    <property type="entry name" value="P-loop containing nucleotide triphosphate hydrolases"/>
    <property type="match status" value="1"/>
</dbReference>
<feature type="region of interest" description="Disordered" evidence="6">
    <location>
        <begin position="32"/>
        <end position="117"/>
    </location>
</feature>
<feature type="compositionally biased region" description="Basic and acidic residues" evidence="6">
    <location>
        <begin position="46"/>
        <end position="65"/>
    </location>
</feature>
<dbReference type="PANTHER" id="PTHR45644">
    <property type="entry name" value="AAA ATPASE, PUTATIVE (AFU_ORTHOLOGUE AFUA_2G12920)-RELATED-RELATED"/>
    <property type="match status" value="1"/>
</dbReference>
<keyword evidence="9" id="KW-1185">Reference proteome</keyword>
<dbReference type="EMBL" id="ML991784">
    <property type="protein sequence ID" value="KAF2236666.1"/>
    <property type="molecule type" value="Genomic_DNA"/>
</dbReference>
<reference evidence="8" key="1">
    <citation type="journal article" date="2020" name="Stud. Mycol.">
        <title>101 Dothideomycetes genomes: a test case for predicting lifestyles and emergence of pathogens.</title>
        <authorList>
            <person name="Haridas S."/>
            <person name="Albert R."/>
            <person name="Binder M."/>
            <person name="Bloem J."/>
            <person name="Labutti K."/>
            <person name="Salamov A."/>
            <person name="Andreopoulos B."/>
            <person name="Baker S."/>
            <person name="Barry K."/>
            <person name="Bills G."/>
            <person name="Bluhm B."/>
            <person name="Cannon C."/>
            <person name="Castanera R."/>
            <person name="Culley D."/>
            <person name="Daum C."/>
            <person name="Ezra D."/>
            <person name="Gonzalez J."/>
            <person name="Henrissat B."/>
            <person name="Kuo A."/>
            <person name="Liang C."/>
            <person name="Lipzen A."/>
            <person name="Lutzoni F."/>
            <person name="Magnuson J."/>
            <person name="Mondo S."/>
            <person name="Nolan M."/>
            <person name="Ohm R."/>
            <person name="Pangilinan J."/>
            <person name="Park H.-J."/>
            <person name="Ramirez L."/>
            <person name="Alfaro M."/>
            <person name="Sun H."/>
            <person name="Tritt A."/>
            <person name="Yoshinaga Y."/>
            <person name="Zwiers L.-H."/>
            <person name="Turgeon B."/>
            <person name="Goodwin S."/>
            <person name="Spatafora J."/>
            <person name="Crous P."/>
            <person name="Grigoriev I."/>
        </authorList>
    </citation>
    <scope>NUCLEOTIDE SEQUENCE</scope>
    <source>
        <strain evidence="8">Tuck. ex Michener</strain>
    </source>
</reference>
<dbReference type="SUPFAM" id="SSF52540">
    <property type="entry name" value="P-loop containing nucleoside triphosphate hydrolases"/>
    <property type="match status" value="1"/>
</dbReference>
<dbReference type="GO" id="GO:0005741">
    <property type="term" value="C:mitochondrial outer membrane"/>
    <property type="evidence" value="ECO:0007669"/>
    <property type="project" value="UniProtKB-SubCell"/>
</dbReference>
<evidence type="ECO:0000256" key="2">
    <source>
        <dbReference type="ARBA" id="ARBA00022741"/>
    </source>
</evidence>
<dbReference type="SMART" id="SM00382">
    <property type="entry name" value="AAA"/>
    <property type="match status" value="1"/>
</dbReference>
<accession>A0A6A6HEW4</accession>
<keyword evidence="5" id="KW-0496">Mitochondrion</keyword>
<feature type="region of interest" description="Disordered" evidence="6">
    <location>
        <begin position="544"/>
        <end position="563"/>
    </location>
</feature>
<organism evidence="8 9">
    <name type="scientific">Viridothelium virens</name>
    <name type="common">Speckled blister lichen</name>
    <name type="synonym">Trypethelium virens</name>
    <dbReference type="NCBI Taxonomy" id="1048519"/>
    <lineage>
        <taxon>Eukaryota</taxon>
        <taxon>Fungi</taxon>
        <taxon>Dikarya</taxon>
        <taxon>Ascomycota</taxon>
        <taxon>Pezizomycotina</taxon>
        <taxon>Dothideomycetes</taxon>
        <taxon>Dothideomycetes incertae sedis</taxon>
        <taxon>Trypetheliales</taxon>
        <taxon>Trypetheliaceae</taxon>
        <taxon>Viridothelium</taxon>
    </lineage>
</organism>
<feature type="region of interest" description="Disordered" evidence="6">
    <location>
        <begin position="1006"/>
        <end position="1035"/>
    </location>
</feature>
<dbReference type="AlphaFoldDB" id="A0A6A6HEW4"/>
<keyword evidence="2" id="KW-0547">Nucleotide-binding</keyword>
<evidence type="ECO:0000256" key="6">
    <source>
        <dbReference type="SAM" id="MobiDB-lite"/>
    </source>
</evidence>
<evidence type="ECO:0000256" key="1">
    <source>
        <dbReference type="ARBA" id="ARBA00004572"/>
    </source>
</evidence>
<evidence type="ECO:0000256" key="3">
    <source>
        <dbReference type="ARBA" id="ARBA00022787"/>
    </source>
</evidence>
<evidence type="ECO:0000313" key="9">
    <source>
        <dbReference type="Proteomes" id="UP000800092"/>
    </source>
</evidence>
<keyword evidence="3" id="KW-1000">Mitochondrion outer membrane</keyword>
<feature type="region of interest" description="Disordered" evidence="6">
    <location>
        <begin position="302"/>
        <end position="328"/>
    </location>
</feature>
<feature type="compositionally biased region" description="Acidic residues" evidence="6">
    <location>
        <begin position="314"/>
        <end position="326"/>
    </location>
</feature>
<dbReference type="Proteomes" id="UP000800092">
    <property type="component" value="Unassembled WGS sequence"/>
</dbReference>
<feature type="region of interest" description="Disordered" evidence="6">
    <location>
        <begin position="1080"/>
        <end position="1113"/>
    </location>
</feature>
<dbReference type="Pfam" id="PF17862">
    <property type="entry name" value="AAA_lid_3"/>
    <property type="match status" value="1"/>
</dbReference>
<feature type="compositionally biased region" description="Polar residues" evidence="6">
    <location>
        <begin position="423"/>
        <end position="437"/>
    </location>
</feature>
<evidence type="ECO:0000256" key="4">
    <source>
        <dbReference type="ARBA" id="ARBA00022840"/>
    </source>
</evidence>